<feature type="compositionally biased region" description="Low complexity" evidence="1">
    <location>
        <begin position="253"/>
        <end position="262"/>
    </location>
</feature>
<evidence type="ECO:0000313" key="3">
    <source>
        <dbReference type="EMBL" id="CAF9929587.1"/>
    </source>
</evidence>
<proteinExistence type="predicted"/>
<gene>
    <name evidence="3" type="ORF">HETSPECPRED_007408</name>
</gene>
<name>A0A8H3IIT6_9LECA</name>
<feature type="region of interest" description="Disordered" evidence="1">
    <location>
        <begin position="158"/>
        <end position="211"/>
    </location>
</feature>
<keyword evidence="2" id="KW-0812">Transmembrane</keyword>
<protein>
    <submittedName>
        <fullName evidence="3">Uncharacterized protein</fullName>
    </submittedName>
</protein>
<keyword evidence="2" id="KW-1133">Transmembrane helix</keyword>
<dbReference type="OrthoDB" id="10678336at2759"/>
<evidence type="ECO:0000256" key="1">
    <source>
        <dbReference type="SAM" id="MobiDB-lite"/>
    </source>
</evidence>
<keyword evidence="2" id="KW-0472">Membrane</keyword>
<sequence length="392" mass="40133">MPSCGVVARIVAGVFAAILAVYIGPDGMDLAVFDPWREGGFMDFSPPYWRDHRVKATPGIHIAFPPNDTAPPIPVATQRFAALGVEETAALDLATESSTAAAEPRAAESWSWNIPSSSAASIASVVLRTLGQIALRCLYIVAGLAVISNRFLTRHHAIPPPPPPSPKLQAAICTVLPPSPPPSPSLSANASSSMKAPPPPLRSASPTRAAPSQLSFSAIHVNVDMAPTTPPTAASTPVPAPPPASTPTPTPTPTAATGSPASDTGPRPASIPRPASGPRYNPGANNFVPNAGQRPVVPPFPGRGGHPFPVPNFMPGFGGRGGPPQYNPGYGGYGGAPPYGFAGFGGPGGPTTFIPGFGGRGGNPPAPGATQADWDAYLARFPNHGQQQPRFI</sequence>
<dbReference type="PRINTS" id="PR01217">
    <property type="entry name" value="PRICHEXTENSN"/>
</dbReference>
<feature type="compositionally biased region" description="Pro residues" evidence="1">
    <location>
        <begin position="238"/>
        <end position="252"/>
    </location>
</feature>
<accession>A0A8H3IIT6</accession>
<feature type="region of interest" description="Disordered" evidence="1">
    <location>
        <begin position="225"/>
        <end position="298"/>
    </location>
</feature>
<dbReference type="AlphaFoldDB" id="A0A8H3IIT6"/>
<keyword evidence="4" id="KW-1185">Reference proteome</keyword>
<feature type="transmembrane region" description="Helical" evidence="2">
    <location>
        <begin position="6"/>
        <end position="24"/>
    </location>
</feature>
<dbReference type="EMBL" id="CAJPDS010000052">
    <property type="protein sequence ID" value="CAF9929587.1"/>
    <property type="molecule type" value="Genomic_DNA"/>
</dbReference>
<evidence type="ECO:0000256" key="2">
    <source>
        <dbReference type="SAM" id="Phobius"/>
    </source>
</evidence>
<comment type="caution">
    <text evidence="3">The sequence shown here is derived from an EMBL/GenBank/DDBJ whole genome shotgun (WGS) entry which is preliminary data.</text>
</comment>
<dbReference type="Proteomes" id="UP000664521">
    <property type="component" value="Unassembled WGS sequence"/>
</dbReference>
<organism evidence="3 4">
    <name type="scientific">Heterodermia speciosa</name>
    <dbReference type="NCBI Taxonomy" id="116794"/>
    <lineage>
        <taxon>Eukaryota</taxon>
        <taxon>Fungi</taxon>
        <taxon>Dikarya</taxon>
        <taxon>Ascomycota</taxon>
        <taxon>Pezizomycotina</taxon>
        <taxon>Lecanoromycetes</taxon>
        <taxon>OSLEUM clade</taxon>
        <taxon>Lecanoromycetidae</taxon>
        <taxon>Caliciales</taxon>
        <taxon>Physciaceae</taxon>
        <taxon>Heterodermia</taxon>
    </lineage>
</organism>
<evidence type="ECO:0000313" key="4">
    <source>
        <dbReference type="Proteomes" id="UP000664521"/>
    </source>
</evidence>
<reference evidence="3" key="1">
    <citation type="submission" date="2021-03" db="EMBL/GenBank/DDBJ databases">
        <authorList>
            <person name="Tagirdzhanova G."/>
        </authorList>
    </citation>
    <scope>NUCLEOTIDE SEQUENCE</scope>
</reference>